<dbReference type="GeneID" id="63697401"/>
<organism evidence="1 2">
    <name type="scientific">Aspergillus ruber (strain CBS 135680)</name>
    <dbReference type="NCBI Taxonomy" id="1388766"/>
    <lineage>
        <taxon>Eukaryota</taxon>
        <taxon>Fungi</taxon>
        <taxon>Dikarya</taxon>
        <taxon>Ascomycota</taxon>
        <taxon>Pezizomycotina</taxon>
        <taxon>Eurotiomycetes</taxon>
        <taxon>Eurotiomycetidae</taxon>
        <taxon>Eurotiales</taxon>
        <taxon>Aspergillaceae</taxon>
        <taxon>Aspergillus</taxon>
        <taxon>Aspergillus subgen. Aspergillus</taxon>
    </lineage>
</organism>
<protein>
    <submittedName>
        <fullName evidence="1">Uncharacterized protein</fullName>
    </submittedName>
</protein>
<evidence type="ECO:0000313" key="2">
    <source>
        <dbReference type="Proteomes" id="UP000019804"/>
    </source>
</evidence>
<dbReference type="Proteomes" id="UP000019804">
    <property type="component" value="Unassembled WGS sequence"/>
</dbReference>
<dbReference type="EMBL" id="KK088429">
    <property type="protein sequence ID" value="EYE93883.1"/>
    <property type="molecule type" value="Genomic_DNA"/>
</dbReference>
<dbReference type="RefSeq" id="XP_040637571.1">
    <property type="nucleotide sequence ID" value="XM_040782277.1"/>
</dbReference>
<dbReference type="HOGENOM" id="CLU_1815407_0_0_1"/>
<name>A0A017SA01_ASPRC</name>
<dbReference type="OrthoDB" id="4479198at2759"/>
<gene>
    <name evidence="1" type="ORF">EURHEDRAFT_413885</name>
</gene>
<keyword evidence="2" id="KW-1185">Reference proteome</keyword>
<proteinExistence type="predicted"/>
<sequence>MNVLKAIRWGLQGWEYGVSGRAIQNCFQKAPDSQIQYQEPVDTAVMDDIQASFSQLQLSTPIQDLMDIKAFLNPRGGQELEILPKVSAEEAIAAIQRLRLYEEQQVEGSPAFIREVERHERIIWRRKLDLQSQRDIGSYFSY</sequence>
<reference evidence="2" key="1">
    <citation type="journal article" date="2014" name="Nat. Commun.">
        <title>Genomic adaptations of the halophilic Dead Sea filamentous fungus Eurotium rubrum.</title>
        <authorList>
            <person name="Kis-Papo T."/>
            <person name="Weig A.R."/>
            <person name="Riley R."/>
            <person name="Persoh D."/>
            <person name="Salamov A."/>
            <person name="Sun H."/>
            <person name="Lipzen A."/>
            <person name="Wasser S.P."/>
            <person name="Rambold G."/>
            <person name="Grigoriev I.V."/>
            <person name="Nevo E."/>
        </authorList>
    </citation>
    <scope>NUCLEOTIDE SEQUENCE [LARGE SCALE GENOMIC DNA]</scope>
    <source>
        <strain evidence="2">CBS 135680</strain>
    </source>
</reference>
<dbReference type="AlphaFoldDB" id="A0A017SA01"/>
<evidence type="ECO:0000313" key="1">
    <source>
        <dbReference type="EMBL" id="EYE93883.1"/>
    </source>
</evidence>
<accession>A0A017SA01</accession>